<gene>
    <name evidence="2" type="ORF">EV667_4057</name>
</gene>
<comment type="caution">
    <text evidence="2">The sequence shown here is derived from an EMBL/GenBank/DDBJ whole genome shotgun (WGS) entry which is preliminary data.</text>
</comment>
<dbReference type="RefSeq" id="WP_245516288.1">
    <property type="nucleotide sequence ID" value="NZ_SMFY01000005.1"/>
</dbReference>
<dbReference type="InterPro" id="IPR012930">
    <property type="entry name" value="TraC"/>
</dbReference>
<organism evidence="2 3">
    <name type="scientific">Ancylobacter aquaticus</name>
    <dbReference type="NCBI Taxonomy" id="100"/>
    <lineage>
        <taxon>Bacteria</taxon>
        <taxon>Pseudomonadati</taxon>
        <taxon>Pseudomonadota</taxon>
        <taxon>Alphaproteobacteria</taxon>
        <taxon>Hyphomicrobiales</taxon>
        <taxon>Xanthobacteraceae</taxon>
        <taxon>Ancylobacter</taxon>
    </lineage>
</organism>
<proteinExistence type="predicted"/>
<name>A0A4R1HH39_ANCAQ</name>
<sequence>MSRIRSASRMTSIVDIDAQIQELHRKRRELQAKQAERLGRLALAAGLGEFEQTDEELKAAFAEVAARFRPRLAPANSGIEAPSPAKAADPAGTQ</sequence>
<evidence type="ECO:0000256" key="1">
    <source>
        <dbReference type="SAM" id="MobiDB-lite"/>
    </source>
</evidence>
<feature type="region of interest" description="Disordered" evidence="1">
    <location>
        <begin position="72"/>
        <end position="94"/>
    </location>
</feature>
<evidence type="ECO:0000313" key="2">
    <source>
        <dbReference type="EMBL" id="TCK19620.1"/>
    </source>
</evidence>
<evidence type="ECO:0000313" key="3">
    <source>
        <dbReference type="Proteomes" id="UP000295030"/>
    </source>
</evidence>
<dbReference type="Pfam" id="PF07820">
    <property type="entry name" value="TraC"/>
    <property type="match status" value="1"/>
</dbReference>
<accession>A0A4R1HH39</accession>
<dbReference type="Proteomes" id="UP000295030">
    <property type="component" value="Unassembled WGS sequence"/>
</dbReference>
<keyword evidence="3" id="KW-1185">Reference proteome</keyword>
<dbReference type="AlphaFoldDB" id="A0A4R1HH39"/>
<reference evidence="2 3" key="1">
    <citation type="submission" date="2019-03" db="EMBL/GenBank/DDBJ databases">
        <title>Genomic Encyclopedia of Type Strains, Phase IV (KMG-IV): sequencing the most valuable type-strain genomes for metagenomic binning, comparative biology and taxonomic classification.</title>
        <authorList>
            <person name="Goeker M."/>
        </authorList>
    </citation>
    <scope>NUCLEOTIDE SEQUENCE [LARGE SCALE GENOMIC DNA]</scope>
    <source>
        <strain evidence="2 3">DSM 101</strain>
    </source>
</reference>
<dbReference type="EMBL" id="SMFY01000005">
    <property type="protein sequence ID" value="TCK19620.1"/>
    <property type="molecule type" value="Genomic_DNA"/>
</dbReference>
<protein>
    <submittedName>
        <fullName evidence="2">TraC-like protein</fullName>
    </submittedName>
</protein>